<gene>
    <name evidence="5" type="ORF">I8J31_04725</name>
</gene>
<dbReference type="Gene3D" id="3.40.50.150">
    <property type="entry name" value="Vaccinia Virus protein VP39"/>
    <property type="match status" value="1"/>
</dbReference>
<name>A0A934N5F2_9GAMM</name>
<dbReference type="RefSeq" id="WP_199467161.1">
    <property type="nucleotide sequence ID" value="NZ_JAEMNX010000003.1"/>
</dbReference>
<dbReference type="GO" id="GO:0003886">
    <property type="term" value="F:DNA (cytosine-5-)-methyltransferase activity"/>
    <property type="evidence" value="ECO:0007669"/>
    <property type="project" value="UniProtKB-EC"/>
</dbReference>
<keyword evidence="6" id="KW-1185">Reference proteome</keyword>
<comment type="catalytic activity">
    <reaction evidence="4">
        <text>a 2'-deoxycytidine in DNA + S-adenosyl-L-methionine = a 5-methyl-2'-deoxycytidine in DNA + S-adenosyl-L-homocysteine + H(+)</text>
        <dbReference type="Rhea" id="RHEA:13681"/>
        <dbReference type="Rhea" id="RHEA-COMP:11369"/>
        <dbReference type="Rhea" id="RHEA-COMP:11370"/>
        <dbReference type="ChEBI" id="CHEBI:15378"/>
        <dbReference type="ChEBI" id="CHEBI:57856"/>
        <dbReference type="ChEBI" id="CHEBI:59789"/>
        <dbReference type="ChEBI" id="CHEBI:85452"/>
        <dbReference type="ChEBI" id="CHEBI:85454"/>
        <dbReference type="EC" id="2.1.1.37"/>
    </reaction>
</comment>
<dbReference type="SUPFAM" id="SSF53335">
    <property type="entry name" value="S-adenosyl-L-methionine-dependent methyltransferases"/>
    <property type="match status" value="1"/>
</dbReference>
<dbReference type="EMBL" id="JAEMNX010000003">
    <property type="protein sequence ID" value="MBJ7536981.1"/>
    <property type="molecule type" value="Genomic_DNA"/>
</dbReference>
<evidence type="ECO:0000313" key="6">
    <source>
        <dbReference type="Proteomes" id="UP000628710"/>
    </source>
</evidence>
<reference evidence="5" key="1">
    <citation type="submission" date="2020-12" db="EMBL/GenBank/DDBJ databases">
        <title>Marinomonas arctica sp. nov., a psychrotolerant bacterium isolated from the Arctic.</title>
        <authorList>
            <person name="Zhang Y."/>
        </authorList>
    </citation>
    <scope>NUCLEOTIDE SEQUENCE</scope>
    <source>
        <strain evidence="5">C1424</strain>
    </source>
</reference>
<accession>A0A934N5F2</accession>
<evidence type="ECO:0000256" key="2">
    <source>
        <dbReference type="ARBA" id="ARBA00022679"/>
    </source>
</evidence>
<dbReference type="InterPro" id="IPR001525">
    <property type="entry name" value="C5_MeTfrase"/>
</dbReference>
<keyword evidence="3" id="KW-0680">Restriction system</keyword>
<dbReference type="Proteomes" id="UP000628710">
    <property type="component" value="Unassembled WGS sequence"/>
</dbReference>
<dbReference type="AlphaFoldDB" id="A0A934N5F2"/>
<sequence length="310" mass="33806">MTAYYNEYDPKTAAWLRQLIKNGDIAKGEVDERSITDVSAADLKGFSQHHFFAGIGTWSYALRRAGWGDDRYVCTASLPCQPFSAAGRGIGKDDERHLLPHFLDLVRECGFNTIIGEQVPGAIKHGWLDDLYDEMERENYAVGSAIITAAGAGKAHVRQRLYWVAESRFPHAQSERHEGRVSGGGRIRHGKLSTDSLDVVAQITGWPTPLASDKRGSAGKGKMEMPNVAKMAGWSTPTVTDARRGVKPPRPQDTGIPLTQQVGMIVNLSTGSTVPTTNTGQLNPALSRWLMGLPEAWCIAAMQSTQTTAE</sequence>
<evidence type="ECO:0000313" key="5">
    <source>
        <dbReference type="EMBL" id="MBJ7536981.1"/>
    </source>
</evidence>
<dbReference type="InterPro" id="IPR029063">
    <property type="entry name" value="SAM-dependent_MTases_sf"/>
</dbReference>
<keyword evidence="1 5" id="KW-0489">Methyltransferase</keyword>
<dbReference type="GO" id="GO:0032259">
    <property type="term" value="P:methylation"/>
    <property type="evidence" value="ECO:0007669"/>
    <property type="project" value="UniProtKB-KW"/>
</dbReference>
<evidence type="ECO:0000256" key="4">
    <source>
        <dbReference type="ARBA" id="ARBA00047422"/>
    </source>
</evidence>
<dbReference type="GO" id="GO:0009307">
    <property type="term" value="P:DNA restriction-modification system"/>
    <property type="evidence" value="ECO:0007669"/>
    <property type="project" value="UniProtKB-KW"/>
</dbReference>
<comment type="caution">
    <text evidence="5">The sequence shown here is derived from an EMBL/GenBank/DDBJ whole genome shotgun (WGS) entry which is preliminary data.</text>
</comment>
<protein>
    <submittedName>
        <fullName evidence="5">DNA cytosine methyltransferase</fullName>
    </submittedName>
</protein>
<evidence type="ECO:0000256" key="1">
    <source>
        <dbReference type="ARBA" id="ARBA00022603"/>
    </source>
</evidence>
<evidence type="ECO:0000256" key="3">
    <source>
        <dbReference type="ARBA" id="ARBA00022747"/>
    </source>
</evidence>
<proteinExistence type="predicted"/>
<organism evidence="5 6">
    <name type="scientific">Marinomonas transparens</name>
    <dbReference type="NCBI Taxonomy" id="2795388"/>
    <lineage>
        <taxon>Bacteria</taxon>
        <taxon>Pseudomonadati</taxon>
        <taxon>Pseudomonadota</taxon>
        <taxon>Gammaproteobacteria</taxon>
        <taxon>Oceanospirillales</taxon>
        <taxon>Oceanospirillaceae</taxon>
        <taxon>Marinomonas</taxon>
    </lineage>
</organism>
<keyword evidence="2" id="KW-0808">Transferase</keyword>
<dbReference type="Pfam" id="PF00145">
    <property type="entry name" value="DNA_methylase"/>
    <property type="match status" value="1"/>
</dbReference>